<comment type="similarity">
    <text evidence="13">Belongs to the G-protein coupled receptor 1 family.</text>
</comment>
<dbReference type="GO" id="GO:0004984">
    <property type="term" value="F:olfactory receptor activity"/>
    <property type="evidence" value="ECO:0007669"/>
    <property type="project" value="InterPro"/>
</dbReference>
<feature type="domain" description="G-protein coupled receptors family 1 profile" evidence="15">
    <location>
        <begin position="60"/>
        <end position="305"/>
    </location>
</feature>
<dbReference type="EMBL" id="WNYA01013908">
    <property type="protein sequence ID" value="KAG8539607.1"/>
    <property type="molecule type" value="Genomic_DNA"/>
</dbReference>
<keyword evidence="12 13" id="KW-0807">Transducer</keyword>
<keyword evidence="5 14" id="KW-0552">Olfaction</keyword>
<keyword evidence="11" id="KW-0325">Glycoprotein</keyword>
<evidence type="ECO:0000256" key="14">
    <source>
        <dbReference type="RuleBase" id="RU363047"/>
    </source>
</evidence>
<dbReference type="InterPro" id="IPR000276">
    <property type="entry name" value="GPCR_Rhodpsn"/>
</dbReference>
<evidence type="ECO:0000256" key="10">
    <source>
        <dbReference type="ARBA" id="ARBA00023170"/>
    </source>
</evidence>
<keyword evidence="7 13" id="KW-0297">G-protein coupled receptor</keyword>
<accession>A0AAV6YQS8</accession>
<evidence type="ECO:0000256" key="11">
    <source>
        <dbReference type="ARBA" id="ARBA00023180"/>
    </source>
</evidence>
<dbReference type="Pfam" id="PF13853">
    <property type="entry name" value="7tm_4"/>
    <property type="match status" value="1"/>
</dbReference>
<dbReference type="FunFam" id="1.20.1070.10:FF:000010">
    <property type="entry name" value="Olfactory receptor"/>
    <property type="match status" value="1"/>
</dbReference>
<keyword evidence="9" id="KW-1015">Disulfide bond</keyword>
<evidence type="ECO:0000256" key="1">
    <source>
        <dbReference type="ARBA" id="ARBA00004651"/>
    </source>
</evidence>
<feature type="transmembrane region" description="Helical" evidence="14">
    <location>
        <begin position="45"/>
        <end position="67"/>
    </location>
</feature>
<evidence type="ECO:0000256" key="7">
    <source>
        <dbReference type="ARBA" id="ARBA00023040"/>
    </source>
</evidence>
<feature type="transmembrane region" description="Helical" evidence="14">
    <location>
        <begin position="256"/>
        <end position="279"/>
    </location>
</feature>
<dbReference type="InterPro" id="IPR050939">
    <property type="entry name" value="Olfactory_GPCR1"/>
</dbReference>
<keyword evidence="4 13" id="KW-0812">Transmembrane</keyword>
<comment type="subcellular location">
    <subcellularLocation>
        <location evidence="1 14">Cell membrane</location>
        <topology evidence="1 14">Multi-pass membrane protein</topology>
    </subcellularLocation>
</comment>
<evidence type="ECO:0000256" key="3">
    <source>
        <dbReference type="ARBA" id="ARBA00022606"/>
    </source>
</evidence>
<name>A0AAV6YQS8_ENGPU</name>
<protein>
    <recommendedName>
        <fullName evidence="14">Olfactory receptor</fullName>
    </recommendedName>
</protein>
<evidence type="ECO:0000313" key="16">
    <source>
        <dbReference type="EMBL" id="KAG8539607.1"/>
    </source>
</evidence>
<dbReference type="Gene3D" id="1.20.1070.10">
    <property type="entry name" value="Rhodopsin 7-helix transmembrane proteins"/>
    <property type="match status" value="1"/>
</dbReference>
<evidence type="ECO:0000256" key="4">
    <source>
        <dbReference type="ARBA" id="ARBA00022692"/>
    </source>
</evidence>
<dbReference type="PRINTS" id="PR00237">
    <property type="entry name" value="GPCRRHODOPSN"/>
</dbReference>
<feature type="transmembrane region" description="Helical" evidence="14">
    <location>
        <begin position="151"/>
        <end position="172"/>
    </location>
</feature>
<keyword evidence="6 14" id="KW-1133">Transmembrane helix</keyword>
<proteinExistence type="inferred from homology"/>
<evidence type="ECO:0000256" key="13">
    <source>
        <dbReference type="RuleBase" id="RU000688"/>
    </source>
</evidence>
<gene>
    <name evidence="16" type="ORF">GDO81_020650</name>
</gene>
<keyword evidence="17" id="KW-1185">Reference proteome</keyword>
<feature type="transmembrane region" description="Helical" evidence="14">
    <location>
        <begin position="118"/>
        <end position="139"/>
    </location>
</feature>
<evidence type="ECO:0000256" key="8">
    <source>
        <dbReference type="ARBA" id="ARBA00023136"/>
    </source>
</evidence>
<dbReference type="Proteomes" id="UP000824782">
    <property type="component" value="Unassembled WGS sequence"/>
</dbReference>
<evidence type="ECO:0000259" key="15">
    <source>
        <dbReference type="PROSITE" id="PS50262"/>
    </source>
</evidence>
<dbReference type="PROSITE" id="PS00237">
    <property type="entry name" value="G_PROTEIN_RECEP_F1_1"/>
    <property type="match status" value="1"/>
</dbReference>
<dbReference type="PANTHER" id="PTHR24242">
    <property type="entry name" value="G-PROTEIN COUPLED RECEPTOR"/>
    <property type="match status" value="1"/>
</dbReference>
<evidence type="ECO:0000256" key="6">
    <source>
        <dbReference type="ARBA" id="ARBA00022989"/>
    </source>
</evidence>
<organism evidence="16 17">
    <name type="scientific">Engystomops pustulosus</name>
    <name type="common">Tungara frog</name>
    <name type="synonym">Physalaemus pustulosus</name>
    <dbReference type="NCBI Taxonomy" id="76066"/>
    <lineage>
        <taxon>Eukaryota</taxon>
        <taxon>Metazoa</taxon>
        <taxon>Chordata</taxon>
        <taxon>Craniata</taxon>
        <taxon>Vertebrata</taxon>
        <taxon>Euteleostomi</taxon>
        <taxon>Amphibia</taxon>
        <taxon>Batrachia</taxon>
        <taxon>Anura</taxon>
        <taxon>Neobatrachia</taxon>
        <taxon>Hyloidea</taxon>
        <taxon>Leptodactylidae</taxon>
        <taxon>Leiuperinae</taxon>
        <taxon>Engystomops</taxon>
    </lineage>
</organism>
<keyword evidence="3 14" id="KW-0716">Sensory transduction</keyword>
<dbReference type="PROSITE" id="PS50262">
    <property type="entry name" value="G_PROTEIN_RECEP_F1_2"/>
    <property type="match status" value="1"/>
</dbReference>
<sequence length="328" mass="37193">MSILGLKAFVLVVDVLHEQGNRHNVSEGSEILLLGFHHLERLNSLFFLLLLLIYCVTICGNLLIIVVVSSSRSLHFPMYFFLTQLSISDILLTTTIVPNMLHTLLHEGTSLSLNGCLVQFYLFIAAEASECLLLTVMSYDRYQAICNPLRYASVIDLTFCLRAILFFWLGIFSMELMVVMTMKHLDFCGNVIDHFFCDLEPLLELSCSDTFIMKLETLFLVIFLAICPVTVIIVSYVYIIFTILKIPSVTGRQKTFSTCSAHLTVVSLFYGSLITIYVFPRKQNAKTYLSLFYTVVTPLLNPIIYSLSNTDVKRALTTLFKITKSHIL</sequence>
<keyword evidence="8 14" id="KW-0472">Membrane</keyword>
<feature type="transmembrane region" description="Helical" evidence="14">
    <location>
        <begin position="218"/>
        <end position="244"/>
    </location>
</feature>
<dbReference type="GO" id="GO:0004930">
    <property type="term" value="F:G protein-coupled receptor activity"/>
    <property type="evidence" value="ECO:0007669"/>
    <property type="project" value="UniProtKB-KW"/>
</dbReference>
<dbReference type="AlphaFoldDB" id="A0AAV6YQS8"/>
<evidence type="ECO:0000256" key="5">
    <source>
        <dbReference type="ARBA" id="ARBA00022725"/>
    </source>
</evidence>
<dbReference type="PRINTS" id="PR00245">
    <property type="entry name" value="OLFACTORYR"/>
</dbReference>
<dbReference type="InterPro" id="IPR017452">
    <property type="entry name" value="GPCR_Rhodpsn_7TM"/>
</dbReference>
<dbReference type="InterPro" id="IPR000725">
    <property type="entry name" value="Olfact_rcpt"/>
</dbReference>
<evidence type="ECO:0000313" key="17">
    <source>
        <dbReference type="Proteomes" id="UP000824782"/>
    </source>
</evidence>
<comment type="caution">
    <text evidence="16">The sequence shown here is derived from an EMBL/GenBank/DDBJ whole genome shotgun (WGS) entry which is preliminary data.</text>
</comment>
<reference evidence="16" key="1">
    <citation type="thesis" date="2020" institute="ProQuest LLC" country="789 East Eisenhower Parkway, Ann Arbor, MI, USA">
        <title>Comparative Genomics and Chromosome Evolution.</title>
        <authorList>
            <person name="Mudd A.B."/>
        </authorList>
    </citation>
    <scope>NUCLEOTIDE SEQUENCE</scope>
    <source>
        <strain evidence="16">237g6f4</strain>
        <tissue evidence="16">Blood</tissue>
    </source>
</reference>
<dbReference type="GO" id="GO:0005886">
    <property type="term" value="C:plasma membrane"/>
    <property type="evidence" value="ECO:0007669"/>
    <property type="project" value="UniProtKB-SubCell"/>
</dbReference>
<dbReference type="PANTHER" id="PTHR24242:SF253">
    <property type="entry name" value="OLFACTORY RECEPTOR-RELATED"/>
    <property type="match status" value="1"/>
</dbReference>
<keyword evidence="2 14" id="KW-1003">Cell membrane</keyword>
<keyword evidence="10 13" id="KW-0675">Receptor</keyword>
<evidence type="ECO:0000256" key="12">
    <source>
        <dbReference type="ARBA" id="ARBA00023224"/>
    </source>
</evidence>
<feature type="transmembrane region" description="Helical" evidence="14">
    <location>
        <begin position="291"/>
        <end position="308"/>
    </location>
</feature>
<dbReference type="SUPFAM" id="SSF81321">
    <property type="entry name" value="Family A G protein-coupled receptor-like"/>
    <property type="match status" value="1"/>
</dbReference>
<evidence type="ECO:0000256" key="2">
    <source>
        <dbReference type="ARBA" id="ARBA00022475"/>
    </source>
</evidence>
<evidence type="ECO:0000256" key="9">
    <source>
        <dbReference type="ARBA" id="ARBA00023157"/>
    </source>
</evidence>
<feature type="transmembrane region" description="Helical" evidence="14">
    <location>
        <begin position="79"/>
        <end position="98"/>
    </location>
</feature>